<dbReference type="Gene3D" id="3.40.50.2300">
    <property type="match status" value="2"/>
</dbReference>
<dbReference type="InterPro" id="IPR028082">
    <property type="entry name" value="Peripla_BP_I"/>
</dbReference>
<dbReference type="SUPFAM" id="SSF53822">
    <property type="entry name" value="Periplasmic binding protein-like I"/>
    <property type="match status" value="1"/>
</dbReference>
<feature type="domain" description="Leucine-binding protein" evidence="4">
    <location>
        <begin position="39"/>
        <end position="384"/>
    </location>
</feature>
<organism evidence="5 6">
    <name type="scientific">Catellatospora citrea</name>
    <dbReference type="NCBI Taxonomy" id="53366"/>
    <lineage>
        <taxon>Bacteria</taxon>
        <taxon>Bacillati</taxon>
        <taxon>Actinomycetota</taxon>
        <taxon>Actinomycetes</taxon>
        <taxon>Micromonosporales</taxon>
        <taxon>Micromonosporaceae</taxon>
        <taxon>Catellatospora</taxon>
    </lineage>
</organism>
<feature type="chain" id="PRO_5038624977" evidence="3">
    <location>
        <begin position="20"/>
        <end position="418"/>
    </location>
</feature>
<proteinExistence type="inferred from homology"/>
<dbReference type="AlphaFoldDB" id="A0A8J3KH99"/>
<comment type="similarity">
    <text evidence="1">Belongs to the leucine-binding protein family.</text>
</comment>
<protein>
    <submittedName>
        <fullName evidence="5">ABC transporter permease</fullName>
    </submittedName>
</protein>
<dbReference type="CDD" id="cd06327">
    <property type="entry name" value="PBP1_SBP-like"/>
    <property type="match status" value="1"/>
</dbReference>
<dbReference type="InterPro" id="IPR028081">
    <property type="entry name" value="Leu-bd"/>
</dbReference>
<evidence type="ECO:0000259" key="4">
    <source>
        <dbReference type="Pfam" id="PF13458"/>
    </source>
</evidence>
<name>A0A8J3KH99_9ACTN</name>
<evidence type="ECO:0000313" key="5">
    <source>
        <dbReference type="EMBL" id="GIF99787.1"/>
    </source>
</evidence>
<keyword evidence="2 3" id="KW-0732">Signal</keyword>
<gene>
    <name evidence="5" type="ORF">Cci01nite_48810</name>
</gene>
<dbReference type="PANTHER" id="PTHR30483">
    <property type="entry name" value="LEUCINE-SPECIFIC-BINDING PROTEIN"/>
    <property type="match status" value="1"/>
</dbReference>
<dbReference type="RefSeq" id="WP_120320057.1">
    <property type="nucleotide sequence ID" value="NZ_BONH01000023.1"/>
</dbReference>
<sequence>MRTKALFVMFCSTTLLVTACGGGGPQSTAAGGGLSDGKVVFGVLNDQSGAYSQLSGKNSIKAVELAIADYQEKYGDKAVVKEFGVETADHQNKPDVANAKAAELYDRKAVDVILDVPTSSAALKVADVAKEKKKLYFNISAATTDLTGKSCNKYTFHYAYDTYMLANGTGRNTTEEGKKNWYIVYPDYAFGQDMEKSFSAAVEAAGGKIVGRDAAPFPNTSGDFSTYLLKAPTLTPKPDVLGTMQAGAELVALVKQYNEFKLRDKGVGLAVGLMFLTDIHSLTPAALAGTTYTDAWYWNYDLTNRTFADRFQKAAGVRPTFAHAANYSAALQYLEAVQAAGTDGSDAVVKQLEGKTVNDLFLRNGKIRAEDHRVVHDAYLAQVKAPAEVAEEWDYVKILRTIPAAEAFRTPSPDCHLS</sequence>
<keyword evidence="6" id="KW-1185">Reference proteome</keyword>
<dbReference type="PANTHER" id="PTHR30483:SF6">
    <property type="entry name" value="PERIPLASMIC BINDING PROTEIN OF ABC TRANSPORTER FOR NATURAL AMINO ACIDS"/>
    <property type="match status" value="1"/>
</dbReference>
<dbReference type="PROSITE" id="PS51257">
    <property type="entry name" value="PROKAR_LIPOPROTEIN"/>
    <property type="match status" value="1"/>
</dbReference>
<evidence type="ECO:0000256" key="1">
    <source>
        <dbReference type="ARBA" id="ARBA00010062"/>
    </source>
</evidence>
<feature type="signal peptide" evidence="3">
    <location>
        <begin position="1"/>
        <end position="19"/>
    </location>
</feature>
<comment type="caution">
    <text evidence="5">The sequence shown here is derived from an EMBL/GenBank/DDBJ whole genome shotgun (WGS) entry which is preliminary data.</text>
</comment>
<dbReference type="InterPro" id="IPR051010">
    <property type="entry name" value="BCAA_transport"/>
</dbReference>
<evidence type="ECO:0000256" key="3">
    <source>
        <dbReference type="SAM" id="SignalP"/>
    </source>
</evidence>
<dbReference type="EMBL" id="BONH01000023">
    <property type="protein sequence ID" value="GIF99787.1"/>
    <property type="molecule type" value="Genomic_DNA"/>
</dbReference>
<evidence type="ECO:0000256" key="2">
    <source>
        <dbReference type="ARBA" id="ARBA00022729"/>
    </source>
</evidence>
<reference evidence="5 6" key="1">
    <citation type="submission" date="2021-01" db="EMBL/GenBank/DDBJ databases">
        <title>Whole genome shotgun sequence of Catellatospora citrea NBRC 14495.</title>
        <authorList>
            <person name="Komaki H."/>
            <person name="Tamura T."/>
        </authorList>
    </citation>
    <scope>NUCLEOTIDE SEQUENCE [LARGE SCALE GENOMIC DNA]</scope>
    <source>
        <strain evidence="5 6">NBRC 14495</strain>
    </source>
</reference>
<accession>A0A8J3KH99</accession>
<dbReference type="Pfam" id="PF13458">
    <property type="entry name" value="Peripla_BP_6"/>
    <property type="match status" value="1"/>
</dbReference>
<evidence type="ECO:0000313" key="6">
    <source>
        <dbReference type="Proteomes" id="UP000659904"/>
    </source>
</evidence>
<dbReference type="Proteomes" id="UP000659904">
    <property type="component" value="Unassembled WGS sequence"/>
</dbReference>